<keyword evidence="1" id="KW-1185">Reference proteome</keyword>
<organism evidence="1 2">
    <name type="scientific">Romanomermis culicivorax</name>
    <name type="common">Nematode worm</name>
    <dbReference type="NCBI Taxonomy" id="13658"/>
    <lineage>
        <taxon>Eukaryota</taxon>
        <taxon>Metazoa</taxon>
        <taxon>Ecdysozoa</taxon>
        <taxon>Nematoda</taxon>
        <taxon>Enoplea</taxon>
        <taxon>Dorylaimia</taxon>
        <taxon>Mermithida</taxon>
        <taxon>Mermithoidea</taxon>
        <taxon>Mermithidae</taxon>
        <taxon>Romanomermis</taxon>
    </lineage>
</organism>
<proteinExistence type="predicted"/>
<dbReference type="Proteomes" id="UP000887565">
    <property type="component" value="Unplaced"/>
</dbReference>
<reference evidence="2" key="1">
    <citation type="submission" date="2022-11" db="UniProtKB">
        <authorList>
            <consortium name="WormBaseParasite"/>
        </authorList>
    </citation>
    <scope>IDENTIFICATION</scope>
</reference>
<accession>A0A915KKA6</accession>
<dbReference type="WBParaSite" id="nRc.2.0.1.t39261-RA">
    <property type="protein sequence ID" value="nRc.2.0.1.t39261-RA"/>
    <property type="gene ID" value="nRc.2.0.1.g39261"/>
</dbReference>
<protein>
    <submittedName>
        <fullName evidence="2">Uncharacterized protein</fullName>
    </submittedName>
</protein>
<dbReference type="AlphaFoldDB" id="A0A915KKA6"/>
<name>A0A915KKA6_ROMCU</name>
<evidence type="ECO:0000313" key="1">
    <source>
        <dbReference type="Proteomes" id="UP000887565"/>
    </source>
</evidence>
<sequence>MVITIEVGKEEGFTKTQLFPLASPGQKEPTIVLISLVNSDIITFGWPFCTRFFENNRYDIEAIALKMLLNFGFDPSTLFNST</sequence>
<evidence type="ECO:0000313" key="2">
    <source>
        <dbReference type="WBParaSite" id="nRc.2.0.1.t39261-RA"/>
    </source>
</evidence>